<proteinExistence type="predicted"/>
<feature type="transmembrane region" description="Helical" evidence="6">
    <location>
        <begin position="341"/>
        <end position="362"/>
    </location>
</feature>
<keyword evidence="4 6" id="KW-1133">Transmembrane helix</keyword>
<evidence type="ECO:0000256" key="2">
    <source>
        <dbReference type="ARBA" id="ARBA00022475"/>
    </source>
</evidence>
<feature type="transmembrane region" description="Helical" evidence="6">
    <location>
        <begin position="229"/>
        <end position="249"/>
    </location>
</feature>
<dbReference type="EMBL" id="CP053073">
    <property type="protein sequence ID" value="QJR15675.1"/>
    <property type="molecule type" value="Genomic_DNA"/>
</dbReference>
<organism evidence="7 8">
    <name type="scientific">Usitatibacter palustris</name>
    <dbReference type="NCBI Taxonomy" id="2732487"/>
    <lineage>
        <taxon>Bacteria</taxon>
        <taxon>Pseudomonadati</taxon>
        <taxon>Pseudomonadota</taxon>
        <taxon>Betaproteobacteria</taxon>
        <taxon>Nitrosomonadales</taxon>
        <taxon>Usitatibacteraceae</taxon>
        <taxon>Usitatibacter</taxon>
    </lineage>
</organism>
<dbReference type="KEGG" id="upl:DSM104440_02500"/>
<evidence type="ECO:0000256" key="4">
    <source>
        <dbReference type="ARBA" id="ARBA00022989"/>
    </source>
</evidence>
<feature type="transmembrane region" description="Helical" evidence="6">
    <location>
        <begin position="180"/>
        <end position="201"/>
    </location>
</feature>
<evidence type="ECO:0008006" key="9">
    <source>
        <dbReference type="Google" id="ProtNLM"/>
    </source>
</evidence>
<dbReference type="PANTHER" id="PTHR30250:SF26">
    <property type="entry name" value="PSMA PROTEIN"/>
    <property type="match status" value="1"/>
</dbReference>
<evidence type="ECO:0000313" key="7">
    <source>
        <dbReference type="EMBL" id="QJR15675.1"/>
    </source>
</evidence>
<feature type="transmembrane region" description="Helical" evidence="6">
    <location>
        <begin position="459"/>
        <end position="480"/>
    </location>
</feature>
<feature type="transmembrane region" description="Helical" evidence="6">
    <location>
        <begin position="304"/>
        <end position="329"/>
    </location>
</feature>
<feature type="transmembrane region" description="Helical" evidence="6">
    <location>
        <begin position="394"/>
        <end position="417"/>
    </location>
</feature>
<sequence length="487" mass="49526">MKSLSSAKLGSALFFTTGLVVALVHLRLAVGYLAPEVAGAWVLAITFGTWVLLLDLGFSPTFTREMSFALGAPGDSTARRADLVAASRKFFACLAVLAFVVAAPLGAIVLASLVADAAGRAISVAWALYALGIALVVRANGDLAILDGLGEIALARAVKGTAVVAGLVLAAAALAAGAGVVGLGAAMALQGAILALAAATLRKRRQGSARATASAAATLRELTPASLRWAAMQLGTLLLMNTGNVVIAYQVGVAEVPSFEALMKACAAFHGFAVVLIAATVPLQSRLHAAGDATELRSLMFRNARFAPFVVATLGVAFALNAEAIVAAWLGPTVHVDPRVAWTIVAVMVLESHHVALALSALAAGHVAFAVPALVAGALNVVVALLLAPVLGAWGVALALLATQLATNNWYVPAYVLRLFKVPLREYVAAVLAPVLAALAAMGLVQALAALALGSRPAFIAPATIAFAAALAGAACWRFARRAPHAY</sequence>
<keyword evidence="8" id="KW-1185">Reference proteome</keyword>
<dbReference type="AlphaFoldDB" id="A0A6M4H8Y3"/>
<dbReference type="InterPro" id="IPR050833">
    <property type="entry name" value="Poly_Biosynth_Transport"/>
</dbReference>
<feature type="transmembrane region" description="Helical" evidence="6">
    <location>
        <begin position="121"/>
        <end position="141"/>
    </location>
</feature>
<feature type="transmembrane region" description="Helical" evidence="6">
    <location>
        <begin position="12"/>
        <end position="34"/>
    </location>
</feature>
<feature type="transmembrane region" description="Helical" evidence="6">
    <location>
        <begin position="429"/>
        <end position="453"/>
    </location>
</feature>
<feature type="transmembrane region" description="Helical" evidence="6">
    <location>
        <begin position="369"/>
        <end position="388"/>
    </location>
</feature>
<feature type="transmembrane region" description="Helical" evidence="6">
    <location>
        <begin position="40"/>
        <end position="58"/>
    </location>
</feature>
<dbReference type="PANTHER" id="PTHR30250">
    <property type="entry name" value="PST FAMILY PREDICTED COLANIC ACID TRANSPORTER"/>
    <property type="match status" value="1"/>
</dbReference>
<dbReference type="RefSeq" id="WP_171163172.1">
    <property type="nucleotide sequence ID" value="NZ_CP053073.1"/>
</dbReference>
<feature type="transmembrane region" description="Helical" evidence="6">
    <location>
        <begin position="153"/>
        <end position="174"/>
    </location>
</feature>
<accession>A0A6M4H8Y3</accession>
<name>A0A6M4H8Y3_9PROT</name>
<feature type="transmembrane region" description="Helical" evidence="6">
    <location>
        <begin position="90"/>
        <end position="115"/>
    </location>
</feature>
<keyword evidence="5 6" id="KW-0472">Membrane</keyword>
<dbReference type="Proteomes" id="UP000503096">
    <property type="component" value="Chromosome"/>
</dbReference>
<evidence type="ECO:0000256" key="5">
    <source>
        <dbReference type="ARBA" id="ARBA00023136"/>
    </source>
</evidence>
<evidence type="ECO:0000313" key="8">
    <source>
        <dbReference type="Proteomes" id="UP000503096"/>
    </source>
</evidence>
<evidence type="ECO:0000256" key="1">
    <source>
        <dbReference type="ARBA" id="ARBA00004651"/>
    </source>
</evidence>
<dbReference type="GO" id="GO:0005886">
    <property type="term" value="C:plasma membrane"/>
    <property type="evidence" value="ECO:0007669"/>
    <property type="project" value="UniProtKB-SubCell"/>
</dbReference>
<protein>
    <recommendedName>
        <fullName evidence="9">Membrane protein involved in the export of O-antigen and teichoic acid</fullName>
    </recommendedName>
</protein>
<keyword evidence="3 6" id="KW-0812">Transmembrane</keyword>
<gene>
    <name evidence="7" type="ORF">DSM104440_02500</name>
</gene>
<reference evidence="7 8" key="1">
    <citation type="submission" date="2020-04" db="EMBL/GenBank/DDBJ databases">
        <title>Usitatibacter rugosus gen. nov., sp. nov. and Usitatibacter palustris sp. nov., novel members of Usitatibacteraceae fam. nov. within the order Nitrosomonadales isolated from soil.</title>
        <authorList>
            <person name="Huber K.J."/>
            <person name="Neumann-Schaal M."/>
            <person name="Geppert A."/>
            <person name="Luckner M."/>
            <person name="Wanner G."/>
            <person name="Overmann J."/>
        </authorList>
    </citation>
    <scope>NUCLEOTIDE SEQUENCE [LARGE SCALE GENOMIC DNA]</scope>
    <source>
        <strain evidence="7 8">Swamp67</strain>
    </source>
</reference>
<evidence type="ECO:0000256" key="6">
    <source>
        <dbReference type="SAM" id="Phobius"/>
    </source>
</evidence>
<feature type="transmembrane region" description="Helical" evidence="6">
    <location>
        <begin position="261"/>
        <end position="283"/>
    </location>
</feature>
<evidence type="ECO:0000256" key="3">
    <source>
        <dbReference type="ARBA" id="ARBA00022692"/>
    </source>
</evidence>
<comment type="subcellular location">
    <subcellularLocation>
        <location evidence="1">Cell membrane</location>
        <topology evidence="1">Multi-pass membrane protein</topology>
    </subcellularLocation>
</comment>
<keyword evidence="2" id="KW-1003">Cell membrane</keyword>
<dbReference type="InParanoid" id="A0A6M4H8Y3"/>